<keyword evidence="1" id="KW-0812">Transmembrane</keyword>
<feature type="transmembrane region" description="Helical" evidence="1">
    <location>
        <begin position="123"/>
        <end position="146"/>
    </location>
</feature>
<feature type="transmembrane region" description="Helical" evidence="1">
    <location>
        <begin position="152"/>
        <end position="171"/>
    </location>
</feature>
<dbReference type="InterPro" id="IPR036259">
    <property type="entry name" value="MFS_trans_sf"/>
</dbReference>
<feature type="transmembrane region" description="Helical" evidence="1">
    <location>
        <begin position="51"/>
        <end position="69"/>
    </location>
</feature>
<dbReference type="Pfam" id="PF07690">
    <property type="entry name" value="MFS_1"/>
    <property type="match status" value="1"/>
</dbReference>
<dbReference type="Proteomes" id="UP000054284">
    <property type="component" value="Unassembled WGS sequence"/>
</dbReference>
<dbReference type="InterPro" id="IPR011701">
    <property type="entry name" value="MFS"/>
</dbReference>
<accession>W7KK94</accession>
<dbReference type="PANTHER" id="PTHR23531">
    <property type="entry name" value="QUINOLENE RESISTANCE PROTEIN NORA"/>
    <property type="match status" value="1"/>
</dbReference>
<keyword evidence="1" id="KW-0472">Membrane</keyword>
<gene>
    <name evidence="2" type="ORF">ASUL_08519</name>
</gene>
<dbReference type="SUPFAM" id="SSF103473">
    <property type="entry name" value="MFS general substrate transporter"/>
    <property type="match status" value="1"/>
</dbReference>
<dbReference type="PATRIC" id="fig|1326980.6.peg.1696"/>
<feature type="transmembrane region" description="Helical" evidence="1">
    <location>
        <begin position="248"/>
        <end position="266"/>
    </location>
</feature>
<feature type="transmembrane region" description="Helical" evidence="1">
    <location>
        <begin position="183"/>
        <end position="202"/>
    </location>
</feature>
<feature type="transmembrane region" description="Helical" evidence="1">
    <location>
        <begin position="15"/>
        <end position="39"/>
    </location>
</feature>
<feature type="transmembrane region" description="Helical" evidence="1">
    <location>
        <begin position="81"/>
        <end position="102"/>
    </location>
</feature>
<protein>
    <submittedName>
        <fullName evidence="2">Multidrug resistance protein</fullName>
    </submittedName>
</protein>
<evidence type="ECO:0000256" key="1">
    <source>
        <dbReference type="SAM" id="Phobius"/>
    </source>
</evidence>
<name>W7KK94_9CREN</name>
<dbReference type="EMBL" id="ASRH01000011">
    <property type="protein sequence ID" value="EWG06643.1"/>
    <property type="molecule type" value="Genomic_DNA"/>
</dbReference>
<feature type="transmembrane region" description="Helical" evidence="1">
    <location>
        <begin position="272"/>
        <end position="290"/>
    </location>
</feature>
<organism evidence="2 3">
    <name type="scientific">Candidatus Aramenus sulfurataquae</name>
    <dbReference type="NCBI Taxonomy" id="1326980"/>
    <lineage>
        <taxon>Archaea</taxon>
        <taxon>Thermoproteota</taxon>
        <taxon>Thermoprotei</taxon>
        <taxon>Sulfolobales</taxon>
        <taxon>Sulfolobaceae</taxon>
        <taxon>Candidatus Aramenus</taxon>
    </lineage>
</organism>
<feature type="transmembrane region" description="Helical" evidence="1">
    <location>
        <begin position="208"/>
        <end position="227"/>
    </location>
</feature>
<comment type="caution">
    <text evidence="2">The sequence shown here is derived from an EMBL/GenBank/DDBJ whole genome shotgun (WGS) entry which is preliminary data.</text>
</comment>
<evidence type="ECO:0000313" key="3">
    <source>
        <dbReference type="Proteomes" id="UP000054284"/>
    </source>
</evidence>
<proteinExistence type="predicted"/>
<keyword evidence="1" id="KW-1133">Transmembrane helix</keyword>
<dbReference type="InterPro" id="IPR052714">
    <property type="entry name" value="MFS_Exporter"/>
</dbReference>
<reference evidence="2 3" key="1">
    <citation type="journal article" date="2014" name="Genome Announc.">
        <title>Draft Genome Sequence of the Sulfolobales Archaeon AZ1, Obtained through Metagenomic Analysis of a Mexican Hot Spring.</title>
        <authorList>
            <person name="Servin-Garciduenas L.E."/>
            <person name="Martinez-Romero E."/>
        </authorList>
    </citation>
    <scope>NUCLEOTIDE SEQUENCE [LARGE SCALE GENOMIC DNA]</scope>
    <source>
        <strain evidence="2">AZ1-illumnia</strain>
    </source>
</reference>
<dbReference type="GO" id="GO:0022857">
    <property type="term" value="F:transmembrane transporter activity"/>
    <property type="evidence" value="ECO:0007669"/>
    <property type="project" value="InterPro"/>
</dbReference>
<dbReference type="PANTHER" id="PTHR23531:SF1">
    <property type="entry name" value="QUINOLENE RESISTANCE PROTEIN NORA"/>
    <property type="match status" value="1"/>
</dbReference>
<dbReference type="Gene3D" id="1.20.1250.20">
    <property type="entry name" value="MFS general substrate transporter like domains"/>
    <property type="match status" value="2"/>
</dbReference>
<keyword evidence="3" id="KW-1185">Reference proteome</keyword>
<dbReference type="AlphaFoldDB" id="W7KK94"/>
<sequence length="316" mass="34580">MYALILPLFYYSNPLLVWALSAIAGLSLGLMMPNVINAAGLLEDRKARERLLSIYTLALSVSLVVGPAVESLVLKFYPLRYVFLWFEPFALLAFVLSFFLEFPQEANGKKVEVKVFSNPGFKVAVLNILSYNVPFATITAFAGVYAKEAFGLSYSEVTAFFSAFFVTSLLARLYLSLRPAEKISGLITFSVSLTVIGLTLATLSGNPLLFLGALLVLGIPHGITYPLSVISISRTFKAEERNAANSQFFAIMMLIGVVTPLVDGVVAQALGIRPLFALLIPIVLAFLIMLKRHVKVVDLAVMESKKAQKEKQDKLA</sequence>
<evidence type="ECO:0000313" key="2">
    <source>
        <dbReference type="EMBL" id="EWG06643.1"/>
    </source>
</evidence>